<sequence>MRISSVVLLASCSVSVTAAREFQLTNGTSATSPRYSIDESGYTIAMNRLQRAVEEAATTSEEARTFPGMSEANEVSAFVKLAHSKGLTGLDWAEIEKKAPRAFTEVELPSEETPLKYADYLVRAFERAIESGDQVEYPLGLIEVLIKHFGQEMVLYVLFYLQDLSEGSVKSLAEKSQKHYFEYLILNGLTPSDVCEKWKKLPLFVLVENLNVFIEMYNKEPGDKETNLLQTLRDSYEKDDYVLVRKLSLSTRLTEMMTNLHRQLVKTFPGEMTIPQLFKRLLPNGRDKKWDFTTLAVFAYLFKNVELEDLLSELRDIFGGYDKLAPVLAEASIYDTAAKFLQGKLVDYFIQMHYTLDNVFDILKLRERELTDSRLSTLKLFAKKQMKFTDKQYDFSHELHRSKRARWN</sequence>
<dbReference type="Proteomes" id="UP001163321">
    <property type="component" value="Chromosome 10"/>
</dbReference>
<gene>
    <name evidence="1" type="ORF">PsorP6_015545</name>
</gene>
<dbReference type="EMBL" id="CM047589">
    <property type="protein sequence ID" value="KAI9920050.1"/>
    <property type="molecule type" value="Genomic_DNA"/>
</dbReference>
<organism evidence="1 2">
    <name type="scientific">Peronosclerospora sorghi</name>
    <dbReference type="NCBI Taxonomy" id="230839"/>
    <lineage>
        <taxon>Eukaryota</taxon>
        <taxon>Sar</taxon>
        <taxon>Stramenopiles</taxon>
        <taxon>Oomycota</taxon>
        <taxon>Peronosporomycetes</taxon>
        <taxon>Peronosporales</taxon>
        <taxon>Peronosporaceae</taxon>
        <taxon>Peronosclerospora</taxon>
    </lineage>
</organism>
<accession>A0ACC0WME6</accession>
<evidence type="ECO:0000313" key="1">
    <source>
        <dbReference type="EMBL" id="KAI9920050.1"/>
    </source>
</evidence>
<protein>
    <submittedName>
        <fullName evidence="1">Uncharacterized protein</fullName>
    </submittedName>
</protein>
<proteinExistence type="predicted"/>
<keyword evidence="2" id="KW-1185">Reference proteome</keyword>
<reference evidence="1 2" key="1">
    <citation type="journal article" date="2022" name="bioRxiv">
        <title>The genome of the oomycete Peronosclerospora sorghi, a cosmopolitan pathogen of maize and sorghum, is inflated with dispersed pseudogenes.</title>
        <authorList>
            <person name="Fletcher K."/>
            <person name="Martin F."/>
            <person name="Isakeit T."/>
            <person name="Cavanaugh K."/>
            <person name="Magill C."/>
            <person name="Michelmore R."/>
        </authorList>
    </citation>
    <scope>NUCLEOTIDE SEQUENCE [LARGE SCALE GENOMIC DNA]</scope>
    <source>
        <strain evidence="1">P6</strain>
    </source>
</reference>
<evidence type="ECO:0000313" key="2">
    <source>
        <dbReference type="Proteomes" id="UP001163321"/>
    </source>
</evidence>
<comment type="caution">
    <text evidence="1">The sequence shown here is derived from an EMBL/GenBank/DDBJ whole genome shotgun (WGS) entry which is preliminary data.</text>
</comment>
<name>A0ACC0WME6_9STRA</name>